<dbReference type="EMBL" id="VIFM01000122">
    <property type="protein sequence ID" value="TQF12863.1"/>
    <property type="molecule type" value="Genomic_DNA"/>
</dbReference>
<dbReference type="AlphaFoldDB" id="A0A540WV24"/>
<dbReference type="Proteomes" id="UP000315369">
    <property type="component" value="Unassembled WGS sequence"/>
</dbReference>
<accession>A0A540WV24</accession>
<dbReference type="OrthoDB" id="5517568at2"/>
<evidence type="ECO:0000313" key="2">
    <source>
        <dbReference type="Proteomes" id="UP000315369"/>
    </source>
</evidence>
<evidence type="ECO:0000313" key="1">
    <source>
        <dbReference type="EMBL" id="TQF12863.1"/>
    </source>
</evidence>
<name>A0A540WV24_9BACT</name>
<dbReference type="InterPro" id="IPR011990">
    <property type="entry name" value="TPR-like_helical_dom_sf"/>
</dbReference>
<comment type="caution">
    <text evidence="1">The sequence shown here is derived from an EMBL/GenBank/DDBJ whole genome shotgun (WGS) entry which is preliminary data.</text>
</comment>
<sequence length="165" mass="17971">MHPSPHELLELLSEAKRLEWGSEEQLRLLERLRTQCPAHVPGLLLSSRALLWGKEDLADPATFFAEVEQLLLGAVDASDRTPEALIGLARFKSVVRDAPLEAEALYREAATRALNVLEEAWAGLIESLGEQGKTEGAATTATLARTLFPDSSALAEARKFAGLKD</sequence>
<gene>
    <name evidence="1" type="ORF">FJV41_26910</name>
</gene>
<dbReference type="RefSeq" id="WP_141645426.1">
    <property type="nucleotide sequence ID" value="NZ_VIFM01000122.1"/>
</dbReference>
<reference evidence="1 2" key="1">
    <citation type="submission" date="2019-06" db="EMBL/GenBank/DDBJ databases">
        <authorList>
            <person name="Livingstone P."/>
            <person name="Whitworth D."/>
        </authorList>
    </citation>
    <scope>NUCLEOTIDE SEQUENCE [LARGE SCALE GENOMIC DNA]</scope>
    <source>
        <strain evidence="1 2">AM401</strain>
    </source>
</reference>
<proteinExistence type="predicted"/>
<dbReference type="Gene3D" id="1.25.40.10">
    <property type="entry name" value="Tetratricopeptide repeat domain"/>
    <property type="match status" value="1"/>
</dbReference>
<protein>
    <submittedName>
        <fullName evidence="1">Uncharacterized protein</fullName>
    </submittedName>
</protein>
<keyword evidence="2" id="KW-1185">Reference proteome</keyword>
<organism evidence="1 2">
    <name type="scientific">Myxococcus llanfairpwllgwyngyllgogerychwyrndrobwllllantysiliogogogochensis</name>
    <dbReference type="NCBI Taxonomy" id="2590453"/>
    <lineage>
        <taxon>Bacteria</taxon>
        <taxon>Pseudomonadati</taxon>
        <taxon>Myxococcota</taxon>
        <taxon>Myxococcia</taxon>
        <taxon>Myxococcales</taxon>
        <taxon>Cystobacterineae</taxon>
        <taxon>Myxococcaceae</taxon>
        <taxon>Myxococcus</taxon>
    </lineage>
</organism>